<dbReference type="Pfam" id="PF07934">
    <property type="entry name" value="OGG_N"/>
    <property type="match status" value="1"/>
</dbReference>
<dbReference type="PANTHER" id="PTHR10242:SF2">
    <property type="entry name" value="N-GLYCOSYLASE_DNA LYASE"/>
    <property type="match status" value="1"/>
</dbReference>
<dbReference type="CDD" id="cd00056">
    <property type="entry name" value="ENDO3c"/>
    <property type="match status" value="1"/>
</dbReference>
<dbReference type="InterPro" id="IPR001471">
    <property type="entry name" value="AP2/ERF_dom"/>
</dbReference>
<dbReference type="Gene3D" id="1.10.1670.10">
    <property type="entry name" value="Helix-hairpin-Helix base-excision DNA repair enzymes (C-terminal)"/>
    <property type="match status" value="1"/>
</dbReference>
<evidence type="ECO:0000256" key="15">
    <source>
        <dbReference type="SAM" id="MobiDB-lite"/>
    </source>
</evidence>
<dbReference type="SUPFAM" id="SSF55945">
    <property type="entry name" value="TATA-box binding protein-like"/>
    <property type="match status" value="1"/>
</dbReference>
<dbReference type="GO" id="GO:0034039">
    <property type="term" value="F:8-oxo-7,8-dihydroguanine DNA N-glycosylase activity"/>
    <property type="evidence" value="ECO:0007669"/>
    <property type="project" value="TreeGrafter"/>
</dbReference>
<feature type="region of interest" description="Disordered" evidence="15">
    <location>
        <begin position="1"/>
        <end position="21"/>
    </location>
</feature>
<evidence type="ECO:0000256" key="2">
    <source>
        <dbReference type="ARBA" id="ARBA00010679"/>
    </source>
</evidence>
<feature type="compositionally biased region" description="Basic residues" evidence="15">
    <location>
        <begin position="525"/>
        <end position="537"/>
    </location>
</feature>
<evidence type="ECO:0000313" key="18">
    <source>
        <dbReference type="Proteomes" id="UP001057455"/>
    </source>
</evidence>
<evidence type="ECO:0000259" key="16">
    <source>
        <dbReference type="SMART" id="SM00478"/>
    </source>
</evidence>
<dbReference type="InterPro" id="IPR003265">
    <property type="entry name" value="HhH-GPD_domain"/>
</dbReference>
<evidence type="ECO:0000256" key="14">
    <source>
        <dbReference type="ARBA" id="ARBA00044632"/>
    </source>
</evidence>
<evidence type="ECO:0000256" key="12">
    <source>
        <dbReference type="ARBA" id="ARBA00023268"/>
    </source>
</evidence>
<evidence type="ECO:0000256" key="10">
    <source>
        <dbReference type="ARBA" id="ARBA00023239"/>
    </source>
</evidence>
<keyword evidence="10" id="KW-0456">Lyase</keyword>
<dbReference type="PANTHER" id="PTHR10242">
    <property type="entry name" value="8-OXOGUANINE DNA GLYCOSYLASE"/>
    <property type="match status" value="1"/>
</dbReference>
<dbReference type="GO" id="GO:0006285">
    <property type="term" value="P:base-excision repair, AP site formation"/>
    <property type="evidence" value="ECO:0007669"/>
    <property type="project" value="TreeGrafter"/>
</dbReference>
<evidence type="ECO:0000313" key="17">
    <source>
        <dbReference type="EMBL" id="GFE55415.1"/>
    </source>
</evidence>
<comment type="subcellular location">
    <subcellularLocation>
        <location evidence="1">Nucleus</location>
    </subcellularLocation>
</comment>
<dbReference type="InterPro" id="IPR012904">
    <property type="entry name" value="OGG_N"/>
</dbReference>
<keyword evidence="7" id="KW-0238">DNA-binding</keyword>
<dbReference type="InterPro" id="IPR023170">
    <property type="entry name" value="HhH_base_excis_C"/>
</dbReference>
<dbReference type="Proteomes" id="UP001057455">
    <property type="component" value="Unassembled WGS sequence"/>
</dbReference>
<evidence type="ECO:0000256" key="5">
    <source>
        <dbReference type="ARBA" id="ARBA00022801"/>
    </source>
</evidence>
<feature type="region of interest" description="Disordered" evidence="15">
    <location>
        <begin position="525"/>
        <end position="553"/>
    </location>
</feature>
<dbReference type="Pfam" id="PF00847">
    <property type="entry name" value="AP2"/>
    <property type="match status" value="1"/>
</dbReference>
<feature type="compositionally biased region" description="Polar residues" evidence="15">
    <location>
        <begin position="216"/>
        <end position="230"/>
    </location>
</feature>
<dbReference type="GO" id="GO:0005634">
    <property type="term" value="C:nucleus"/>
    <property type="evidence" value="ECO:0007669"/>
    <property type="project" value="UniProtKB-SubCell"/>
</dbReference>
<evidence type="ECO:0000256" key="1">
    <source>
        <dbReference type="ARBA" id="ARBA00004123"/>
    </source>
</evidence>
<dbReference type="SMART" id="SM00478">
    <property type="entry name" value="ENDO3c"/>
    <property type="match status" value="1"/>
</dbReference>
<feature type="compositionally biased region" description="Polar residues" evidence="15">
    <location>
        <begin position="158"/>
        <end position="188"/>
    </location>
</feature>
<evidence type="ECO:0000256" key="6">
    <source>
        <dbReference type="ARBA" id="ARBA00023015"/>
    </source>
</evidence>
<keyword evidence="12" id="KW-0511">Multifunctional enzyme</keyword>
<sequence length="967" mass="109006">MLSAQIMNFGRGMEQRSGSAPQLRRLPELQELCYLRSLNTMASPLRSYGSMNGTRLPSLENDGEMWAQWWEQMRQTPLPTETLSPMNQPPMFPNEEDIVPMELLVEYAQYHDRVSAQHQKHFEIQNQLQQMHAQYAQYQAFLTAFHLPQLMEMDAQDDQQQSTQNSPSIMGSSPTHLASPDNGYNNADGTIFIQESPRELPYAFLSHGATAPCSPDRNSPAMSSETTPNNVEGRCGLSALDGTPESYHKAPMGEVEGVDMVTKPVVTLCSMASVSTVDLMNDDGYRTMATGVSLEDADNTFEITRKRTLSIDEPVESELPAANEGKRQKLMDTPGLDFVQDPYYLNNPSPPPPCYNGAGFPSFTNNWPLGYHYATPFMGVQNGRYPFLGFHPFLGEPIINGQINHDYYRRDFYSKISEQGFDHLFAEPNILWNPINMGCIPLFNGSTGIMSCGNGVTENQAQPPTHLGTLGGANVLRTPSSNIQDQGPTNLEMNYSEDSDEEDNYIHQCSRNTHFGRKFKDSRDIRKKNGSRGKIRVTRSDGEKPINESNRSSLSKADKIIELNREHMEMAEALKSLEVGGLMIINKRRSHKEAQMEIRKATKCYDYLLDIPLIAEPDPELGAQQYKCLVPGVYWDKRSWIASWYDQGNRCYSSFSAKMHGFYKAKYFAIHVRMFKTNNLKSLDQAAVELDRQSFSWSPVGSELWVGVIDSAVVEVRKVDDCVEFRTLFGKCEESRLRSYFDLDHEYKLDRVRAPPSVTRVVDQLEGVRILQQEPLETLVSFICSANNNIKRITRLCFAIRERYGTFLGSKDYPGSQLRFYSFPTLRQLSTASSTELRALGLGYRAEYLAKTISALREGGIDVLLSLREVPYPAAQLELLKFHGVGRKVADCVLLFGLGKREVVPVDVHVKRIAMNHFGIRNGANTSYEAIQDAFTQLCPKDAGWLQAVLFIDSVIRGSRQVTKVVT</sequence>
<keyword evidence="6" id="KW-0805">Transcription regulation</keyword>
<dbReference type="Gene3D" id="1.10.340.30">
    <property type="entry name" value="Hypothetical protein, domain 2"/>
    <property type="match status" value="1"/>
</dbReference>
<evidence type="ECO:0000256" key="11">
    <source>
        <dbReference type="ARBA" id="ARBA00023242"/>
    </source>
</evidence>
<feature type="domain" description="HhH-GPD" evidence="16">
    <location>
        <begin position="784"/>
        <end position="958"/>
    </location>
</feature>
<evidence type="ECO:0000256" key="3">
    <source>
        <dbReference type="ARBA" id="ARBA00012720"/>
    </source>
</evidence>
<keyword evidence="4" id="KW-0227">DNA damage</keyword>
<comment type="catalytic activity">
    <reaction evidence="14">
        <text>2'-deoxyribonucleotide-(2'-deoxyribose 5'-phosphate)-2'-deoxyribonucleotide-DNA = a 3'-end 2'-deoxyribonucleotide-(2,3-dehydro-2,3-deoxyribose 5'-phosphate)-DNA + a 5'-end 5'-phospho-2'-deoxyribonucleoside-DNA + H(+)</text>
        <dbReference type="Rhea" id="RHEA:66592"/>
        <dbReference type="Rhea" id="RHEA-COMP:13180"/>
        <dbReference type="Rhea" id="RHEA-COMP:16897"/>
        <dbReference type="Rhea" id="RHEA-COMP:17067"/>
        <dbReference type="ChEBI" id="CHEBI:15378"/>
        <dbReference type="ChEBI" id="CHEBI:136412"/>
        <dbReference type="ChEBI" id="CHEBI:157695"/>
        <dbReference type="ChEBI" id="CHEBI:167181"/>
        <dbReference type="EC" id="4.2.99.18"/>
    </reaction>
</comment>
<dbReference type="GO" id="GO:0140078">
    <property type="term" value="F:class I DNA-(apurinic or apyrimidinic site) endonuclease activity"/>
    <property type="evidence" value="ECO:0007669"/>
    <property type="project" value="UniProtKB-EC"/>
</dbReference>
<reference evidence="17" key="1">
    <citation type="submission" date="2019-12" db="EMBL/GenBank/DDBJ databases">
        <title>Genome sequence of Babesia ovis.</title>
        <authorList>
            <person name="Yamagishi J."/>
            <person name="Sevinc F."/>
            <person name="Xuan X."/>
        </authorList>
    </citation>
    <scope>NUCLEOTIDE SEQUENCE</scope>
    <source>
        <strain evidence="17">Selcuk</strain>
    </source>
</reference>
<dbReference type="GO" id="GO:0006289">
    <property type="term" value="P:nucleotide-excision repair"/>
    <property type="evidence" value="ECO:0007669"/>
    <property type="project" value="InterPro"/>
</dbReference>
<feature type="region of interest" description="Disordered" evidence="15">
    <location>
        <begin position="211"/>
        <end position="233"/>
    </location>
</feature>
<protein>
    <recommendedName>
        <fullName evidence="3">DNA-(apurinic or apyrimidinic site) lyase</fullName>
        <ecNumber evidence="3">4.2.99.18</ecNumber>
    </recommendedName>
</protein>
<dbReference type="InterPro" id="IPR052054">
    <property type="entry name" value="Oxidative_DNA_repair_enzyme"/>
</dbReference>
<organism evidence="17 18">
    <name type="scientific">Babesia ovis</name>
    <dbReference type="NCBI Taxonomy" id="5869"/>
    <lineage>
        <taxon>Eukaryota</taxon>
        <taxon>Sar</taxon>
        <taxon>Alveolata</taxon>
        <taxon>Apicomplexa</taxon>
        <taxon>Aconoidasida</taxon>
        <taxon>Piroplasmida</taxon>
        <taxon>Babesiidae</taxon>
        <taxon>Babesia</taxon>
    </lineage>
</organism>
<evidence type="ECO:0000256" key="8">
    <source>
        <dbReference type="ARBA" id="ARBA00023163"/>
    </source>
</evidence>
<keyword evidence="8" id="KW-0804">Transcription</keyword>
<dbReference type="EC" id="4.2.99.18" evidence="3"/>
<feature type="region of interest" description="Disordered" evidence="15">
    <location>
        <begin position="155"/>
        <end position="189"/>
    </location>
</feature>
<dbReference type="Gene3D" id="3.30.310.40">
    <property type="match status" value="1"/>
</dbReference>
<comment type="caution">
    <text evidence="17">The sequence shown here is derived from an EMBL/GenBank/DDBJ whole genome shotgun (WGS) entry which is preliminary data.</text>
</comment>
<keyword evidence="11" id="KW-0539">Nucleus</keyword>
<dbReference type="Pfam" id="PF00730">
    <property type="entry name" value="HhH-GPD"/>
    <property type="match status" value="1"/>
</dbReference>
<dbReference type="SUPFAM" id="SSF48150">
    <property type="entry name" value="DNA-glycosylase"/>
    <property type="match status" value="1"/>
</dbReference>
<dbReference type="InterPro" id="IPR011257">
    <property type="entry name" value="DNA_glycosylase"/>
</dbReference>
<comment type="similarity">
    <text evidence="2">Belongs to the type-1 OGG1 family.</text>
</comment>
<dbReference type="OrthoDB" id="372949at2759"/>
<dbReference type="EMBL" id="BLIY01000020">
    <property type="protein sequence ID" value="GFE55415.1"/>
    <property type="molecule type" value="Genomic_DNA"/>
</dbReference>
<evidence type="ECO:0000256" key="9">
    <source>
        <dbReference type="ARBA" id="ARBA00023204"/>
    </source>
</evidence>
<dbReference type="GO" id="GO:0003700">
    <property type="term" value="F:DNA-binding transcription factor activity"/>
    <property type="evidence" value="ECO:0007669"/>
    <property type="project" value="InterPro"/>
</dbReference>
<dbReference type="AlphaFoldDB" id="A0A9W5TD95"/>
<keyword evidence="18" id="KW-1185">Reference proteome</keyword>
<keyword evidence="5" id="KW-0378">Hydrolase</keyword>
<gene>
    <name evidence="17" type="ORF">BaOVIS_028190</name>
</gene>
<name>A0A9W5TD95_BABOV</name>
<keyword evidence="9" id="KW-0234">DNA repair</keyword>
<evidence type="ECO:0000256" key="13">
    <source>
        <dbReference type="ARBA" id="ARBA00023295"/>
    </source>
</evidence>
<evidence type="ECO:0000256" key="4">
    <source>
        <dbReference type="ARBA" id="ARBA00022763"/>
    </source>
</evidence>
<evidence type="ECO:0000256" key="7">
    <source>
        <dbReference type="ARBA" id="ARBA00023125"/>
    </source>
</evidence>
<keyword evidence="13" id="KW-0326">Glycosidase</keyword>
<dbReference type="Gene3D" id="1.20.5.2050">
    <property type="match status" value="1"/>
</dbReference>
<dbReference type="GO" id="GO:0003684">
    <property type="term" value="F:damaged DNA binding"/>
    <property type="evidence" value="ECO:0007669"/>
    <property type="project" value="InterPro"/>
</dbReference>
<accession>A0A9W5TD95</accession>
<proteinExistence type="inferred from homology"/>